<evidence type="ECO:0000313" key="3">
    <source>
        <dbReference type="EMBL" id="ACG45732.1"/>
    </source>
</evidence>
<evidence type="ECO:0000256" key="2">
    <source>
        <dbReference type="SAM" id="Phobius"/>
    </source>
</evidence>
<evidence type="ECO:0000256" key="1">
    <source>
        <dbReference type="SAM" id="MobiDB-lite"/>
    </source>
</evidence>
<proteinExistence type="evidence at transcript level"/>
<accession>B6U8P9</accession>
<keyword evidence="2" id="KW-0472">Membrane</keyword>
<name>B6U8P9_MAIZE</name>
<reference evidence="3" key="1">
    <citation type="journal article" date="2009" name="Plant Mol. Biol.">
        <title>Insights into corn genes derived from large-scale cDNA sequencing.</title>
        <authorList>
            <person name="Alexandrov N.N."/>
            <person name="Brover V.V."/>
            <person name="Freidin S."/>
            <person name="Troukhan M.E."/>
            <person name="Tatarinova T.V."/>
            <person name="Zhang H."/>
            <person name="Swaller T.J."/>
            <person name="Lu Y.P."/>
            <person name="Bouck J."/>
            <person name="Flavell R.B."/>
            <person name="Feldmann K.A."/>
        </authorList>
    </citation>
    <scope>NUCLEOTIDE SEQUENCE</scope>
</reference>
<keyword evidence="2" id="KW-0812">Transmembrane</keyword>
<feature type="transmembrane region" description="Helical" evidence="2">
    <location>
        <begin position="31"/>
        <end position="51"/>
    </location>
</feature>
<feature type="region of interest" description="Disordered" evidence="1">
    <location>
        <begin position="1"/>
        <end position="25"/>
    </location>
</feature>
<organism evidence="3">
    <name type="scientific">Zea mays</name>
    <name type="common">Maize</name>
    <dbReference type="NCBI Taxonomy" id="4577"/>
    <lineage>
        <taxon>Eukaryota</taxon>
        <taxon>Viridiplantae</taxon>
        <taxon>Streptophyta</taxon>
        <taxon>Embryophyta</taxon>
        <taxon>Tracheophyta</taxon>
        <taxon>Spermatophyta</taxon>
        <taxon>Magnoliopsida</taxon>
        <taxon>Liliopsida</taxon>
        <taxon>Poales</taxon>
        <taxon>Poaceae</taxon>
        <taxon>PACMAD clade</taxon>
        <taxon>Panicoideae</taxon>
        <taxon>Andropogonodae</taxon>
        <taxon>Andropogoneae</taxon>
        <taxon>Tripsacinae</taxon>
        <taxon>Zea</taxon>
    </lineage>
</organism>
<keyword evidence="2" id="KW-1133">Transmembrane helix</keyword>
<sequence length="61" mass="7033">MFHPQYTYRARGTGRQQQQRREHSVEGGSSINLTVFIHLVVVLFIVSLAFIPARQAEYSLQ</sequence>
<dbReference type="EMBL" id="EU973614">
    <property type="protein sequence ID" value="ACG45732.1"/>
    <property type="molecule type" value="mRNA"/>
</dbReference>
<protein>
    <submittedName>
        <fullName evidence="3">Uncharacterized protein</fullName>
    </submittedName>
</protein>
<dbReference type="AlphaFoldDB" id="B6U8P9"/>